<proteinExistence type="predicted"/>
<accession>A0ACC2UWE0</accession>
<dbReference type="Proteomes" id="UP001230649">
    <property type="component" value="Unassembled WGS sequence"/>
</dbReference>
<reference evidence="1" key="1">
    <citation type="submission" date="2023-04" db="EMBL/GenBank/DDBJ databases">
        <title>Draft Genome sequencing of Naganishia species isolated from polar environments using Oxford Nanopore Technology.</title>
        <authorList>
            <person name="Leo P."/>
            <person name="Venkateswaran K."/>
        </authorList>
    </citation>
    <scope>NUCLEOTIDE SEQUENCE</scope>
    <source>
        <strain evidence="1">MNA-CCFEE 5262</strain>
    </source>
</reference>
<comment type="caution">
    <text evidence="1">The sequence shown here is derived from an EMBL/GenBank/DDBJ whole genome shotgun (WGS) entry which is preliminary data.</text>
</comment>
<protein>
    <submittedName>
        <fullName evidence="1">Uncharacterized protein</fullName>
    </submittedName>
</protein>
<evidence type="ECO:0000313" key="1">
    <source>
        <dbReference type="EMBL" id="KAJ9091388.1"/>
    </source>
</evidence>
<gene>
    <name evidence="1" type="ORF">QFC20_007636</name>
</gene>
<sequence>MKTSLVGNAQLDRNSSEPAYSQDSLAILIQVAQDMYTSFTEREQNRTEVLFNLVKEAVTYSRSPVYPADIDTMTHVQTSAIDFIRASVDSGFTSAIPNLVCDLAEYITLAFIGAFEYVDHSLPYANSKKQVMRQVTFVALSKAAMPLAASVFATFCKEVSLYESGAFERVMGALALPIKLRYECPPANKFGSDPPLWETATASALIIFQDAPRMVSSIAKELPQDKHDALWQQIVEVVRATLLADCSTLLDLSPHDREKQEALDYPFLRMLEGSLLPVLGYPEMSDTTLQALAEILHSATRLWKRSSDSDEVEVLPRERFHYWCFDLLFIVTSRHAIVDDPASARRTAGFFLPFLVARCKMALIEFLEDLPLRGAMPFERVREDEVVYVLQRLLDLEVWEDGLKAVTQWEGNAAATPLKQAILASPRAHLFHLYPILLDIATYNGLGALPKVWISKRDGPTGGDRESREPADATQEHMGEHEAETSSTGDNAADDAVEVDAREVAKACLKALTKDIGF</sequence>
<organism evidence="1 2">
    <name type="scientific">Naganishia adeliensis</name>
    <dbReference type="NCBI Taxonomy" id="92952"/>
    <lineage>
        <taxon>Eukaryota</taxon>
        <taxon>Fungi</taxon>
        <taxon>Dikarya</taxon>
        <taxon>Basidiomycota</taxon>
        <taxon>Agaricomycotina</taxon>
        <taxon>Tremellomycetes</taxon>
        <taxon>Filobasidiales</taxon>
        <taxon>Filobasidiaceae</taxon>
        <taxon>Naganishia</taxon>
    </lineage>
</organism>
<keyword evidence="2" id="KW-1185">Reference proteome</keyword>
<dbReference type="EMBL" id="JASBWS010000202">
    <property type="protein sequence ID" value="KAJ9091388.1"/>
    <property type="molecule type" value="Genomic_DNA"/>
</dbReference>
<evidence type="ECO:0000313" key="2">
    <source>
        <dbReference type="Proteomes" id="UP001230649"/>
    </source>
</evidence>
<name>A0ACC2UWE0_9TREE</name>